<feature type="compositionally biased region" description="Pro residues" evidence="2">
    <location>
        <begin position="12"/>
        <end position="21"/>
    </location>
</feature>
<feature type="transmembrane region" description="Helical" evidence="3">
    <location>
        <begin position="259"/>
        <end position="276"/>
    </location>
</feature>
<accession>A0ABR1KWS0</accession>
<comment type="caution">
    <text evidence="4">The sequence shown here is derived from an EMBL/GenBank/DDBJ whole genome shotgun (WGS) entry which is preliminary data.</text>
</comment>
<keyword evidence="1" id="KW-0175">Coiled coil</keyword>
<feature type="region of interest" description="Disordered" evidence="2">
    <location>
        <begin position="212"/>
        <end position="251"/>
    </location>
</feature>
<protein>
    <submittedName>
        <fullName evidence="4">Uncharacterized protein</fullName>
    </submittedName>
</protein>
<keyword evidence="3" id="KW-0472">Membrane</keyword>
<keyword evidence="5" id="KW-1185">Reference proteome</keyword>
<evidence type="ECO:0000313" key="5">
    <source>
        <dbReference type="Proteomes" id="UP001363622"/>
    </source>
</evidence>
<dbReference type="Proteomes" id="UP001363622">
    <property type="component" value="Unassembled WGS sequence"/>
</dbReference>
<name>A0ABR1KWS0_9PEZI</name>
<dbReference type="EMBL" id="JBBPHU010000001">
    <property type="protein sequence ID" value="KAK7523323.1"/>
    <property type="molecule type" value="Genomic_DNA"/>
</dbReference>
<feature type="region of interest" description="Disordered" evidence="2">
    <location>
        <begin position="1"/>
        <end position="116"/>
    </location>
</feature>
<keyword evidence="3" id="KW-1133">Transmembrane helix</keyword>
<reference evidence="4 5" key="1">
    <citation type="submission" date="2024-04" db="EMBL/GenBank/DDBJ databases">
        <title>Phyllosticta paracitricarpa is synonymous to the EU quarantine fungus P. citricarpa based on phylogenomic analyses.</title>
        <authorList>
            <consortium name="Lawrence Berkeley National Laboratory"/>
            <person name="Van Ingen-Buijs V.A."/>
            <person name="Van Westerhoven A.C."/>
            <person name="Haridas S."/>
            <person name="Skiadas P."/>
            <person name="Martin F."/>
            <person name="Groenewald J.Z."/>
            <person name="Crous P.W."/>
            <person name="Seidl M.F."/>
        </authorList>
    </citation>
    <scope>NUCLEOTIDE SEQUENCE [LARGE SCALE GENOMIC DNA]</scope>
    <source>
        <strain evidence="4 5">CBS 123371</strain>
    </source>
</reference>
<organism evidence="4 5">
    <name type="scientific">Phyllosticta citriasiana</name>
    <dbReference type="NCBI Taxonomy" id="595635"/>
    <lineage>
        <taxon>Eukaryota</taxon>
        <taxon>Fungi</taxon>
        <taxon>Dikarya</taxon>
        <taxon>Ascomycota</taxon>
        <taxon>Pezizomycotina</taxon>
        <taxon>Dothideomycetes</taxon>
        <taxon>Dothideomycetes incertae sedis</taxon>
        <taxon>Botryosphaeriales</taxon>
        <taxon>Phyllostictaceae</taxon>
        <taxon>Phyllosticta</taxon>
    </lineage>
</organism>
<keyword evidence="3" id="KW-0812">Transmembrane</keyword>
<proteinExistence type="predicted"/>
<evidence type="ECO:0000256" key="1">
    <source>
        <dbReference type="SAM" id="Coils"/>
    </source>
</evidence>
<gene>
    <name evidence="4" type="ORF">IWZ03DRAFT_427708</name>
</gene>
<evidence type="ECO:0000256" key="2">
    <source>
        <dbReference type="SAM" id="MobiDB-lite"/>
    </source>
</evidence>
<evidence type="ECO:0000256" key="3">
    <source>
        <dbReference type="SAM" id="Phobius"/>
    </source>
</evidence>
<feature type="coiled-coil region" evidence="1">
    <location>
        <begin position="175"/>
        <end position="209"/>
    </location>
</feature>
<feature type="compositionally biased region" description="Acidic residues" evidence="2">
    <location>
        <begin position="1"/>
        <end position="11"/>
    </location>
</feature>
<evidence type="ECO:0000313" key="4">
    <source>
        <dbReference type="EMBL" id="KAK7523323.1"/>
    </source>
</evidence>
<feature type="compositionally biased region" description="Polar residues" evidence="2">
    <location>
        <begin position="99"/>
        <end position="110"/>
    </location>
</feature>
<sequence length="288" mass="32366">MDMEYIYEQSEEPPPSPPPPYSSLSRRPSRPRSPRRNPAVAVYIPSGAPPQYSCKMSPTIETAESRRESLNSVTTLTNEADLCPPPRLARLDKPPHECGTSSTRSNSPASGETMFYDALPSPPEPEVGQDARQQDSAAKLAVAVHQYEVLLAANRSLLDSYRLVTKRLETELLHTRDLELRARRLRLEAQAKERQVAAREVRVKELEEKFHVRREERPDGKSGSKHGEEACGAREKSTTAGKREEPMVERPPDTMRECAEAVVCLFLFAVMIYYLCKASFRMVRALAA</sequence>